<sequence length="121" mass="14098">MNKLNKLILSPIYFTPIFSVSGLLKIVDDKVKLNKDSSISIDESDYMQLIRMYVPYYNKLGDRGRDRRPTNYSSSKYNKVRIVDLSDLDSNYLLSQNDQFQFIKTHCGQHNNENVYNGYGV</sequence>
<organism evidence="1 2">
    <name type="scientific">Mycoplasmopsis bovis</name>
    <name type="common">Mycoplasma bovis</name>
    <dbReference type="NCBI Taxonomy" id="28903"/>
    <lineage>
        <taxon>Bacteria</taxon>
        <taxon>Bacillati</taxon>
        <taxon>Mycoplasmatota</taxon>
        <taxon>Mycoplasmoidales</taxon>
        <taxon>Metamycoplasmataceae</taxon>
        <taxon>Mycoplasmopsis</taxon>
    </lineage>
</organism>
<protein>
    <submittedName>
        <fullName evidence="1">Uncharacterized protein</fullName>
    </submittedName>
</protein>
<evidence type="ECO:0000313" key="1">
    <source>
        <dbReference type="EMBL" id="SBO45952.1"/>
    </source>
</evidence>
<dbReference type="AlphaFoldDB" id="A0A2N8U1U8"/>
<accession>A0A2N8U1U8</accession>
<name>A0A2N8U1U8_MYCBV</name>
<proteinExistence type="predicted"/>
<dbReference type="STRING" id="28903.B0W43_00975"/>
<reference evidence="1 2" key="1">
    <citation type="submission" date="2016-06" db="EMBL/GenBank/DDBJ databases">
        <authorList>
            <person name="Kjaerup R.B."/>
            <person name="Dalgaard T.S."/>
            <person name="Juul-Madsen H.R."/>
        </authorList>
    </citation>
    <scope>NUCLEOTIDE SEQUENCE [LARGE SCALE GENOMIC DNA]</scope>
    <source>
        <strain evidence="1">JF4278</strain>
    </source>
</reference>
<evidence type="ECO:0000313" key="2">
    <source>
        <dbReference type="Proteomes" id="UP000233776"/>
    </source>
</evidence>
<dbReference type="Proteomes" id="UP000233776">
    <property type="component" value="Chromosome I"/>
</dbReference>
<gene>
    <name evidence="1" type="ORF">MBOVJF4278_00164</name>
</gene>
<dbReference type="EMBL" id="LT578453">
    <property type="protein sequence ID" value="SBO45952.1"/>
    <property type="molecule type" value="Genomic_DNA"/>
</dbReference>